<dbReference type="AlphaFoldDB" id="A0AAD5GAN0"/>
<comment type="caution">
    <text evidence="1">The sequence shown here is derived from an EMBL/GenBank/DDBJ whole genome shotgun (WGS) entry which is preliminary data.</text>
</comment>
<sequence length="91" mass="10311">MLDFAVSTALLRFHISSIRVEDAISQLRTTNPDIDGEKKSKQAEQMMDKAIRKEREGHQSLPDAPLNVYSGRFTTTSSLQMTPTKRMVPFL</sequence>
<reference evidence="1" key="1">
    <citation type="submission" date="2022-06" db="EMBL/GenBank/DDBJ databases">
        <title>Uncovering the hologenomic basis of an extraordinary plant invasion.</title>
        <authorList>
            <person name="Bieker V.C."/>
            <person name="Martin M.D."/>
            <person name="Gilbert T."/>
            <person name="Hodgins K."/>
            <person name="Battlay P."/>
            <person name="Petersen B."/>
            <person name="Wilson J."/>
        </authorList>
    </citation>
    <scope>NUCLEOTIDE SEQUENCE</scope>
    <source>
        <strain evidence="1">AA19_3_7</strain>
        <tissue evidence="1">Leaf</tissue>
    </source>
</reference>
<keyword evidence="2" id="KW-1185">Reference proteome</keyword>
<dbReference type="Proteomes" id="UP001206925">
    <property type="component" value="Unassembled WGS sequence"/>
</dbReference>
<gene>
    <name evidence="1" type="ORF">M8C21_030758</name>
</gene>
<name>A0AAD5GAN0_AMBAR</name>
<accession>A0AAD5GAN0</accession>
<proteinExistence type="predicted"/>
<dbReference type="EMBL" id="JAMZMK010009463">
    <property type="protein sequence ID" value="KAI7735595.1"/>
    <property type="molecule type" value="Genomic_DNA"/>
</dbReference>
<protein>
    <submittedName>
        <fullName evidence="1">Uncharacterized protein</fullName>
    </submittedName>
</protein>
<evidence type="ECO:0000313" key="2">
    <source>
        <dbReference type="Proteomes" id="UP001206925"/>
    </source>
</evidence>
<organism evidence="1 2">
    <name type="scientific">Ambrosia artemisiifolia</name>
    <name type="common">Common ragweed</name>
    <dbReference type="NCBI Taxonomy" id="4212"/>
    <lineage>
        <taxon>Eukaryota</taxon>
        <taxon>Viridiplantae</taxon>
        <taxon>Streptophyta</taxon>
        <taxon>Embryophyta</taxon>
        <taxon>Tracheophyta</taxon>
        <taxon>Spermatophyta</taxon>
        <taxon>Magnoliopsida</taxon>
        <taxon>eudicotyledons</taxon>
        <taxon>Gunneridae</taxon>
        <taxon>Pentapetalae</taxon>
        <taxon>asterids</taxon>
        <taxon>campanulids</taxon>
        <taxon>Asterales</taxon>
        <taxon>Asteraceae</taxon>
        <taxon>Asteroideae</taxon>
        <taxon>Heliantheae alliance</taxon>
        <taxon>Heliantheae</taxon>
        <taxon>Ambrosia</taxon>
    </lineage>
</organism>
<evidence type="ECO:0000313" key="1">
    <source>
        <dbReference type="EMBL" id="KAI7735595.1"/>
    </source>
</evidence>